<dbReference type="Proteomes" id="UP000683360">
    <property type="component" value="Unassembled WGS sequence"/>
</dbReference>
<evidence type="ECO:0000259" key="8">
    <source>
        <dbReference type="Pfam" id="PF17917"/>
    </source>
</evidence>
<keyword evidence="3" id="KW-0540">Nuclease</keyword>
<dbReference type="SUPFAM" id="SSF56672">
    <property type="entry name" value="DNA/RNA polymerases"/>
    <property type="match status" value="1"/>
</dbReference>
<reference evidence="10" key="1">
    <citation type="submission" date="2021-03" db="EMBL/GenBank/DDBJ databases">
        <authorList>
            <person name="Bekaert M."/>
        </authorList>
    </citation>
    <scope>NUCLEOTIDE SEQUENCE</scope>
</reference>
<dbReference type="InterPro" id="IPR041588">
    <property type="entry name" value="Integrase_H2C2"/>
</dbReference>
<dbReference type="InterPro" id="IPR050951">
    <property type="entry name" value="Retrovirus_Pol_polyprotein"/>
</dbReference>
<keyword evidence="6" id="KW-0695">RNA-directed DNA polymerase</keyword>
<evidence type="ECO:0000256" key="6">
    <source>
        <dbReference type="ARBA" id="ARBA00022918"/>
    </source>
</evidence>
<dbReference type="GO" id="GO:0016787">
    <property type="term" value="F:hydrolase activity"/>
    <property type="evidence" value="ECO:0007669"/>
    <property type="project" value="UniProtKB-KW"/>
</dbReference>
<keyword evidence="11" id="KW-1185">Reference proteome</keyword>
<evidence type="ECO:0000313" key="10">
    <source>
        <dbReference type="EMBL" id="CAG2247255.1"/>
    </source>
</evidence>
<keyword evidence="4" id="KW-0255">Endonuclease</keyword>
<evidence type="ECO:0000256" key="5">
    <source>
        <dbReference type="ARBA" id="ARBA00022801"/>
    </source>
</evidence>
<keyword evidence="1" id="KW-0808">Transferase</keyword>
<dbReference type="PANTHER" id="PTHR37984:SF5">
    <property type="entry name" value="PROTEIN NYNRIN-LIKE"/>
    <property type="match status" value="1"/>
</dbReference>
<comment type="caution">
    <text evidence="10">The sequence shown here is derived from an EMBL/GenBank/DDBJ whole genome shotgun (WGS) entry which is preliminary data.</text>
</comment>
<dbReference type="OrthoDB" id="6115604at2759"/>
<protein>
    <recommendedName>
        <fullName evidence="12">Integrase zinc-binding domain-containing protein</fullName>
    </recommendedName>
</protein>
<organism evidence="10 11">
    <name type="scientific">Mytilus edulis</name>
    <name type="common">Blue mussel</name>
    <dbReference type="NCBI Taxonomy" id="6550"/>
    <lineage>
        <taxon>Eukaryota</taxon>
        <taxon>Metazoa</taxon>
        <taxon>Spiralia</taxon>
        <taxon>Lophotrochozoa</taxon>
        <taxon>Mollusca</taxon>
        <taxon>Bivalvia</taxon>
        <taxon>Autobranchia</taxon>
        <taxon>Pteriomorphia</taxon>
        <taxon>Mytilida</taxon>
        <taxon>Mytiloidea</taxon>
        <taxon>Mytilidae</taxon>
        <taxon>Mytilinae</taxon>
        <taxon>Mytilus</taxon>
    </lineage>
</organism>
<feature type="domain" description="Reverse transcriptase RNase H-like" evidence="8">
    <location>
        <begin position="65"/>
        <end position="102"/>
    </location>
</feature>
<dbReference type="GO" id="GO:0003964">
    <property type="term" value="F:RNA-directed DNA polymerase activity"/>
    <property type="evidence" value="ECO:0007669"/>
    <property type="project" value="UniProtKB-KW"/>
</dbReference>
<name>A0A8S3UP75_MYTED</name>
<dbReference type="EMBL" id="CAJPWZ010002893">
    <property type="protein sequence ID" value="CAG2247255.1"/>
    <property type="molecule type" value="Genomic_DNA"/>
</dbReference>
<dbReference type="Gene3D" id="1.10.340.70">
    <property type="match status" value="1"/>
</dbReference>
<feature type="region of interest" description="Disordered" evidence="7">
    <location>
        <begin position="444"/>
        <end position="500"/>
    </location>
</feature>
<evidence type="ECO:0000256" key="3">
    <source>
        <dbReference type="ARBA" id="ARBA00022722"/>
    </source>
</evidence>
<accession>A0A8S3UP75</accession>
<evidence type="ECO:0008006" key="12">
    <source>
        <dbReference type="Google" id="ProtNLM"/>
    </source>
</evidence>
<dbReference type="Pfam" id="PF17921">
    <property type="entry name" value="Integrase_H2C2"/>
    <property type="match status" value="1"/>
</dbReference>
<proteinExistence type="predicted"/>
<gene>
    <name evidence="10" type="ORF">MEDL_59152</name>
</gene>
<feature type="compositionally biased region" description="Acidic residues" evidence="7">
    <location>
        <begin position="468"/>
        <end position="490"/>
    </location>
</feature>
<dbReference type="FunFam" id="1.10.340.70:FF:000001">
    <property type="entry name" value="Retrovirus-related Pol polyprotein from transposon gypsy-like Protein"/>
    <property type="match status" value="1"/>
</dbReference>
<evidence type="ECO:0000259" key="9">
    <source>
        <dbReference type="Pfam" id="PF17921"/>
    </source>
</evidence>
<dbReference type="AlphaFoldDB" id="A0A8S3UP75"/>
<evidence type="ECO:0000313" key="11">
    <source>
        <dbReference type="Proteomes" id="UP000683360"/>
    </source>
</evidence>
<keyword evidence="2" id="KW-0548">Nucleotidyltransferase</keyword>
<feature type="domain" description="Integrase zinc-binding" evidence="9">
    <location>
        <begin position="235"/>
        <end position="284"/>
    </location>
</feature>
<evidence type="ECO:0000256" key="7">
    <source>
        <dbReference type="SAM" id="MobiDB-lite"/>
    </source>
</evidence>
<feature type="compositionally biased region" description="Polar residues" evidence="7">
    <location>
        <begin position="491"/>
        <end position="500"/>
    </location>
</feature>
<dbReference type="Pfam" id="PF17917">
    <property type="entry name" value="RT_RNaseH"/>
    <property type="match status" value="1"/>
</dbReference>
<dbReference type="InterPro" id="IPR041373">
    <property type="entry name" value="RT_RNaseH"/>
</dbReference>
<keyword evidence="5" id="KW-0378">Hydrolase</keyword>
<dbReference type="PANTHER" id="PTHR37984">
    <property type="entry name" value="PROTEIN CBG26694"/>
    <property type="match status" value="1"/>
</dbReference>
<dbReference type="InterPro" id="IPR043502">
    <property type="entry name" value="DNA/RNA_pol_sf"/>
</dbReference>
<dbReference type="GO" id="GO:0004519">
    <property type="term" value="F:endonuclease activity"/>
    <property type="evidence" value="ECO:0007669"/>
    <property type="project" value="UniProtKB-KW"/>
</dbReference>
<sequence length="500" mass="57703">MQVGFSTMDGGSHAGWSFRRWMVDHMQVGFSTMDGGSHAGWSFRRWMVDHMQVGVFDDGWWITCSRKFTIYTDHEALLHTQKLTKEKITGRLARWAMFLQSYDYEIIYKKGTANGNADALSRRPYDTEIATITTATAESSTQTEASFIELDPYASICEITTSPKEKVVNDQRTDENFKDVIKYILDKELPDKTRQARKTVIESQDYIIDDDVLYHLYYPKGKGHRADRIVKRLAVPLTLRDDILKSYHDSLLGGHGGIERTYHTIRYKYYWPGMYSDIQQYVQTRKIRTYIAANQLDWPDKLSSIAHAMNTSVCTESTQYTPYYMVFSRECRTPIDTVLTAPTNVGPDARLFIDGLHSNVLLAREIAKENSLEAQQKYKAQHDKNAREATFKIRDKVWMDTKTTPVGYSRKLCNKWQGPYYITEVTGKNTYKLRRCSDDVPIKGPVNANRLKQHHDPQDRPTNNVDVPTDDEMSDDEDEEENAQDADEIVQTDTHPENQV</sequence>
<evidence type="ECO:0000256" key="1">
    <source>
        <dbReference type="ARBA" id="ARBA00022679"/>
    </source>
</evidence>
<evidence type="ECO:0000256" key="4">
    <source>
        <dbReference type="ARBA" id="ARBA00022759"/>
    </source>
</evidence>
<evidence type="ECO:0000256" key="2">
    <source>
        <dbReference type="ARBA" id="ARBA00022695"/>
    </source>
</evidence>